<accession>A0A2S3R079</accession>
<dbReference type="GO" id="GO:0005886">
    <property type="term" value="C:plasma membrane"/>
    <property type="evidence" value="ECO:0007669"/>
    <property type="project" value="UniProtKB-SubCell"/>
</dbReference>
<dbReference type="PANTHER" id="PTHR32089:SF117">
    <property type="entry name" value="METHYL ACCEPTING SENSORY TRANSDUCER WITH CACHE_1 SMALL MOLECULE BINDING DOMAIN"/>
    <property type="match status" value="1"/>
</dbReference>
<feature type="transmembrane region" description="Helical" evidence="11">
    <location>
        <begin position="278"/>
        <end position="301"/>
    </location>
</feature>
<dbReference type="RefSeq" id="WP_103200790.1">
    <property type="nucleotide sequence ID" value="NZ_JASMUA010000010.1"/>
</dbReference>
<dbReference type="PANTHER" id="PTHR32089">
    <property type="entry name" value="METHYL-ACCEPTING CHEMOTAXIS PROTEIN MCPB"/>
    <property type="match status" value="1"/>
</dbReference>
<dbReference type="CDD" id="cd06225">
    <property type="entry name" value="HAMP"/>
    <property type="match status" value="1"/>
</dbReference>
<comment type="similarity">
    <text evidence="9">Belongs to the methyl-accepting chemotaxis (MCP) protein family.</text>
</comment>
<dbReference type="EMBL" id="PDGH01000113">
    <property type="protein sequence ID" value="POB45589.1"/>
    <property type="molecule type" value="Genomic_DNA"/>
</dbReference>
<feature type="transmembrane region" description="Helical" evidence="11">
    <location>
        <begin position="12"/>
        <end position="36"/>
    </location>
</feature>
<dbReference type="InterPro" id="IPR033479">
    <property type="entry name" value="dCache_1"/>
</dbReference>
<dbReference type="InterPro" id="IPR004089">
    <property type="entry name" value="MCPsignal_dom"/>
</dbReference>
<gene>
    <name evidence="14" type="ORF">CRN52_16580</name>
</gene>
<evidence type="ECO:0000259" key="13">
    <source>
        <dbReference type="PROSITE" id="PS50885"/>
    </source>
</evidence>
<feature type="domain" description="Methyl-accepting transducer" evidence="12">
    <location>
        <begin position="357"/>
        <end position="593"/>
    </location>
</feature>
<dbReference type="GO" id="GO:0004888">
    <property type="term" value="F:transmembrane signaling receptor activity"/>
    <property type="evidence" value="ECO:0007669"/>
    <property type="project" value="InterPro"/>
</dbReference>
<evidence type="ECO:0000256" key="1">
    <source>
        <dbReference type="ARBA" id="ARBA00004533"/>
    </source>
</evidence>
<dbReference type="Gene3D" id="3.30.450.20">
    <property type="entry name" value="PAS domain"/>
    <property type="match status" value="2"/>
</dbReference>
<dbReference type="InterPro" id="IPR004090">
    <property type="entry name" value="Chemotax_Me-accpt_rcpt"/>
</dbReference>
<dbReference type="Pfam" id="PF00672">
    <property type="entry name" value="HAMP"/>
    <property type="match status" value="1"/>
</dbReference>
<dbReference type="CDD" id="cd11386">
    <property type="entry name" value="MCP_signal"/>
    <property type="match status" value="1"/>
</dbReference>
<keyword evidence="6 11" id="KW-1133">Transmembrane helix</keyword>
<dbReference type="Pfam" id="PF02743">
    <property type="entry name" value="dCache_1"/>
    <property type="match status" value="1"/>
</dbReference>
<dbReference type="Pfam" id="PF00015">
    <property type="entry name" value="MCPsignal"/>
    <property type="match status" value="1"/>
</dbReference>
<evidence type="ECO:0000256" key="9">
    <source>
        <dbReference type="ARBA" id="ARBA00029447"/>
    </source>
</evidence>
<evidence type="ECO:0000256" key="5">
    <source>
        <dbReference type="ARBA" id="ARBA00022692"/>
    </source>
</evidence>
<evidence type="ECO:0000259" key="12">
    <source>
        <dbReference type="PROSITE" id="PS50111"/>
    </source>
</evidence>
<dbReference type="InterPro" id="IPR029151">
    <property type="entry name" value="Sensor-like_sf"/>
</dbReference>
<dbReference type="GO" id="GO:0006935">
    <property type="term" value="P:chemotaxis"/>
    <property type="evidence" value="ECO:0007669"/>
    <property type="project" value="UniProtKB-KW"/>
</dbReference>
<evidence type="ECO:0000256" key="11">
    <source>
        <dbReference type="SAM" id="Phobius"/>
    </source>
</evidence>
<dbReference type="CDD" id="cd12912">
    <property type="entry name" value="PDC2_MCP_like"/>
    <property type="match status" value="1"/>
</dbReference>
<dbReference type="InterPro" id="IPR003660">
    <property type="entry name" value="HAMP_dom"/>
</dbReference>
<reference evidence="14 15" key="1">
    <citation type="journal article" date="2018" name="Front. Microbiol.">
        <title>Phylogeny of Vibrio vulnificus from the Analysis of the Core-Genome: Implications for Intra-Species Taxonomy.</title>
        <authorList>
            <person name="Roig F.J."/>
            <person name="Gonzalez-Candelas F."/>
            <person name="Sanjuan E."/>
            <person name="Fouz B."/>
            <person name="Feil E.J."/>
            <person name="Llorens C."/>
            <person name="Baker-Austin C."/>
            <person name="Oliver J.D."/>
            <person name="Danin-Poleg Y."/>
            <person name="Gibas C.J."/>
            <person name="Kashi Y."/>
            <person name="Gulig P.A."/>
            <person name="Morrison S.S."/>
            <person name="Amaro C."/>
        </authorList>
    </citation>
    <scope>NUCLEOTIDE SEQUENCE [LARGE SCALE GENOMIC DNA]</scope>
    <source>
        <strain evidence="14 15">CECT4608</strain>
    </source>
</reference>
<organism evidence="14 15">
    <name type="scientific">Vibrio vulnificus</name>
    <dbReference type="NCBI Taxonomy" id="672"/>
    <lineage>
        <taxon>Bacteria</taxon>
        <taxon>Pseudomonadati</taxon>
        <taxon>Pseudomonadota</taxon>
        <taxon>Gammaproteobacteria</taxon>
        <taxon>Vibrionales</taxon>
        <taxon>Vibrionaceae</taxon>
        <taxon>Vibrio</taxon>
    </lineage>
</organism>
<evidence type="ECO:0000256" key="10">
    <source>
        <dbReference type="PROSITE-ProRule" id="PRU00284"/>
    </source>
</evidence>
<keyword evidence="7 11" id="KW-0472">Membrane</keyword>
<dbReference type="FunFam" id="1.10.287.950:FF:000001">
    <property type="entry name" value="Methyl-accepting chemotaxis sensory transducer"/>
    <property type="match status" value="1"/>
</dbReference>
<feature type="domain" description="HAMP" evidence="13">
    <location>
        <begin position="298"/>
        <end position="352"/>
    </location>
</feature>
<evidence type="ECO:0000313" key="15">
    <source>
        <dbReference type="Proteomes" id="UP000237466"/>
    </source>
</evidence>
<dbReference type="SMART" id="SM00304">
    <property type="entry name" value="HAMP"/>
    <property type="match status" value="2"/>
</dbReference>
<evidence type="ECO:0000256" key="2">
    <source>
        <dbReference type="ARBA" id="ARBA00004651"/>
    </source>
</evidence>
<dbReference type="CDD" id="cd12913">
    <property type="entry name" value="PDC1_MCP_like"/>
    <property type="match status" value="1"/>
</dbReference>
<keyword evidence="5 11" id="KW-0812">Transmembrane</keyword>
<dbReference type="AlphaFoldDB" id="A0A2S3R079"/>
<dbReference type="SMART" id="SM00283">
    <property type="entry name" value="MA"/>
    <property type="match status" value="1"/>
</dbReference>
<proteinExistence type="inferred from homology"/>
<dbReference type="Proteomes" id="UP000237466">
    <property type="component" value="Unassembled WGS sequence"/>
</dbReference>
<dbReference type="SUPFAM" id="SSF58104">
    <property type="entry name" value="Methyl-accepting chemotaxis protein (MCP) signaling domain"/>
    <property type="match status" value="1"/>
</dbReference>
<keyword evidence="3" id="KW-1003">Cell membrane</keyword>
<dbReference type="PROSITE" id="PS50885">
    <property type="entry name" value="HAMP"/>
    <property type="match status" value="1"/>
</dbReference>
<dbReference type="PRINTS" id="PR00260">
    <property type="entry name" value="CHEMTRNSDUCR"/>
</dbReference>
<keyword evidence="4" id="KW-0145">Chemotaxis</keyword>
<evidence type="ECO:0000256" key="4">
    <source>
        <dbReference type="ARBA" id="ARBA00022500"/>
    </source>
</evidence>
<evidence type="ECO:0000256" key="7">
    <source>
        <dbReference type="ARBA" id="ARBA00023136"/>
    </source>
</evidence>
<evidence type="ECO:0000313" key="14">
    <source>
        <dbReference type="EMBL" id="POB45589.1"/>
    </source>
</evidence>
<comment type="caution">
    <text evidence="14">The sequence shown here is derived from an EMBL/GenBank/DDBJ whole genome shotgun (WGS) entry which is preliminary data.</text>
</comment>
<sequence>MKLSMLTLKNKIILSVLLCVLTITGVFIWQSSSILWQQTRSGIYARATSVSEAAAPALQYWLENNIQILESAAHIEQLTQAKETMRHAKESAKYLDVYYATRDGSLYLSGQDAKYPNYDARNAEWYQRALKENRSIVSAPYVSTETQQAMVTLATPVKVRGEIIAIMGADISLQSVQANIAGYKVGDNAYAMLINEQGTIVAHPQTSLEMQPFSAYSREISLAGIHQAMENNEIQRLNRNGAEKLIYFDKINHTDWILAIEMDRQTEEQSYSELLQKLLLEGVVMTLVLIVIISLFINYLLKDFYQVSHALKAIAQGEGDLTHEIQISSKDEVGQLAQNFNTFVKNMHDMVSQIVTLSQQLNHQAQDAAQQAQHRSQRIATQQDEINMVATAVTEMSTATHEIAINAENTSKEGEATVDVSRQGVSEVQRSQQSILALASDVERSAAELQELEHHVHSISNILSVISEIAEQTNLLALNAAIEAARAGEQGRGFAVVADEVRILSQRTHTSTSEIQKTIETLQSATHKVVNTMTASHANAQQSVSDAETAYLSLEKIMASVQCINDMSTQIATAAEEQSLVTEEITRNTQAVNDVSNELAQAAVTATEQAKQLSDYSKQLHQLVSQFKL</sequence>
<dbReference type="PROSITE" id="PS50111">
    <property type="entry name" value="CHEMOTAXIS_TRANSDUC_2"/>
    <property type="match status" value="1"/>
</dbReference>
<dbReference type="SUPFAM" id="SSF103190">
    <property type="entry name" value="Sensory domain-like"/>
    <property type="match status" value="1"/>
</dbReference>
<dbReference type="GO" id="GO:0007165">
    <property type="term" value="P:signal transduction"/>
    <property type="evidence" value="ECO:0007669"/>
    <property type="project" value="UniProtKB-KW"/>
</dbReference>
<keyword evidence="8 10" id="KW-0807">Transducer</keyword>
<comment type="subcellular location">
    <subcellularLocation>
        <location evidence="1">Cell inner membrane</location>
    </subcellularLocation>
    <subcellularLocation>
        <location evidence="2">Cell membrane</location>
        <topology evidence="2">Multi-pass membrane protein</topology>
    </subcellularLocation>
</comment>
<protein>
    <submittedName>
        <fullName evidence="14">Methyl-accepting chemotaxis protein</fullName>
    </submittedName>
</protein>
<evidence type="ECO:0000256" key="3">
    <source>
        <dbReference type="ARBA" id="ARBA00022475"/>
    </source>
</evidence>
<evidence type="ECO:0000256" key="8">
    <source>
        <dbReference type="ARBA" id="ARBA00023224"/>
    </source>
</evidence>
<evidence type="ECO:0000256" key="6">
    <source>
        <dbReference type="ARBA" id="ARBA00022989"/>
    </source>
</evidence>
<name>A0A2S3R079_VIBVL</name>
<dbReference type="Gene3D" id="1.10.287.950">
    <property type="entry name" value="Methyl-accepting chemotaxis protein"/>
    <property type="match status" value="1"/>
</dbReference>